<evidence type="ECO:0000256" key="5">
    <source>
        <dbReference type="PROSITE-ProRule" id="PRU01363"/>
    </source>
</evidence>
<sequence>MSYWLDAPAGGGSGDATSLGQTPTGHGLLGAAVTLADDAATVFTGRLSLASHPWLADHAVNGTVLVPGTAFVELALHAGEYVNSEHLEGLTLEAPLTLTDEQSVRIQLSVGEPDEAGRRQLKLHSRAYDSEDTPGPWVRHATGTLSADPTAAGASAVPEAAVAWPPVGGEPLDLDGFYDAFADLGYEYGPLFQGLEAAWRVGDDVYAEVALPQDTDVTGYGIHPALLDAALHTLAAASGAIGPDGPSDGAELRLPFDFSGVRLHETGAPAARVIASPAADGSARLTLTNDSGKLLATIDALTTRPVDEGQLAALSRVSATRAPLLAVEWVPLPEPTVVGTDPVWAFISPTPQPAGTLPADIPVHPDLDALRAALADGAPAPDHVALILPTTDDGDDDSPIPATHTLTTHTLTFLQHWLTNEEFTHTHLTLITRDATTTHTPPNLPHATIWGLTRTAQTEHPDRITLLDLNPTTLLTTTLLNTTHHTHQPQLAHHNNTLHTPQLTPTTSPITQPTTSPTPFDPNTTILITGGTGTLGRIIARHLITHHGVRHLLLTSRHGQAAPGAAELATELTHAGADVHIAACDTTNRTDLSNLLNTIPTNHPLTAVIHTAGTLHDATLTTLTPDTLTDVLRPKADAAWNLHELTRHLPLTHFILYSSAAGLTGNAGQANYAAANTFLDALAHHRHTHNQPATSLAWGLWNTTSTMTQHVTSQAESNRLSRSGLVALAEEEGLALFDAALAATERHPVLGALRTDAAELRTQDRAGLLNPVLRGLVRTVRRRETGGGAEQSLVARLAARPESEHRTVVLDLVRGAVAAVLGHGTPDELDVHQSFKELGFDSLTAVELRNRLNAATGLRLTATLVFDHPSLSELADHLLGQVTAETERERSSSLLVELDRLQAVLGRAADGDGVIRSAVTERLRGLLADWEGAESADQGGDAAGDDGAGDADAVERIETASASEIFDFIDKELGRSAG</sequence>
<feature type="region of interest" description="Disordered" evidence="6">
    <location>
        <begin position="934"/>
        <end position="953"/>
    </location>
</feature>
<keyword evidence="4" id="KW-0511">Multifunctional enzyme</keyword>
<dbReference type="Proteomes" id="UP000325529">
    <property type="component" value="Chromosome"/>
</dbReference>
<feature type="region of interest" description="C-terminal hotdog fold" evidence="5">
    <location>
        <begin position="169"/>
        <end position="312"/>
    </location>
</feature>
<dbReference type="Pfam" id="PF08659">
    <property type="entry name" value="KR"/>
    <property type="match status" value="1"/>
</dbReference>
<name>A0A5J6GNS6_STRKN</name>
<dbReference type="PROSITE" id="PS52019">
    <property type="entry name" value="PKS_MFAS_DH"/>
    <property type="match status" value="1"/>
</dbReference>
<dbReference type="SUPFAM" id="SSF47336">
    <property type="entry name" value="ACP-like"/>
    <property type="match status" value="1"/>
</dbReference>
<feature type="region of interest" description="N-terminal hotdog fold" evidence="5">
    <location>
        <begin position="26"/>
        <end position="152"/>
    </location>
</feature>
<dbReference type="InterPro" id="IPR020807">
    <property type="entry name" value="PKS_DH"/>
</dbReference>
<keyword evidence="3" id="KW-0808">Transferase</keyword>
<feature type="domain" description="PKS/mFAS DH" evidence="8">
    <location>
        <begin position="26"/>
        <end position="312"/>
    </location>
</feature>
<feature type="compositionally biased region" description="Low complexity" evidence="6">
    <location>
        <begin position="500"/>
        <end position="523"/>
    </location>
</feature>
<evidence type="ECO:0000256" key="6">
    <source>
        <dbReference type="SAM" id="MobiDB-lite"/>
    </source>
</evidence>
<dbReference type="Gene3D" id="3.40.50.720">
    <property type="entry name" value="NAD(P)-binding Rossmann-like Domain"/>
    <property type="match status" value="1"/>
</dbReference>
<dbReference type="InterPro" id="IPR057326">
    <property type="entry name" value="KR_dom"/>
</dbReference>
<dbReference type="InterPro" id="IPR049900">
    <property type="entry name" value="PKS_mFAS_DH"/>
</dbReference>
<dbReference type="InterPro" id="IPR013968">
    <property type="entry name" value="PKS_KR"/>
</dbReference>
<feature type="active site" description="Proton donor; for dehydratase activity" evidence="5">
    <location>
        <position position="228"/>
    </location>
</feature>
<accession>A0A5J6GNS6</accession>
<dbReference type="Pfam" id="PF00550">
    <property type="entry name" value="PP-binding"/>
    <property type="match status" value="1"/>
</dbReference>
<dbReference type="GO" id="GO:0031177">
    <property type="term" value="F:phosphopantetheine binding"/>
    <property type="evidence" value="ECO:0007669"/>
    <property type="project" value="InterPro"/>
</dbReference>
<dbReference type="Gene3D" id="1.10.1200.10">
    <property type="entry name" value="ACP-like"/>
    <property type="match status" value="1"/>
</dbReference>
<dbReference type="SMART" id="SM00823">
    <property type="entry name" value="PKS_PP"/>
    <property type="match status" value="1"/>
</dbReference>
<dbReference type="RefSeq" id="WP_150494454.1">
    <property type="nucleotide sequence ID" value="NZ_CP023699.1"/>
</dbReference>
<evidence type="ECO:0000256" key="4">
    <source>
        <dbReference type="ARBA" id="ARBA00023268"/>
    </source>
</evidence>
<evidence type="ECO:0000259" key="8">
    <source>
        <dbReference type="PROSITE" id="PS52019"/>
    </source>
</evidence>
<evidence type="ECO:0000256" key="2">
    <source>
        <dbReference type="ARBA" id="ARBA00022553"/>
    </source>
</evidence>
<dbReference type="PANTHER" id="PTHR43775">
    <property type="entry name" value="FATTY ACID SYNTHASE"/>
    <property type="match status" value="1"/>
</dbReference>
<dbReference type="PROSITE" id="PS50075">
    <property type="entry name" value="CARRIER"/>
    <property type="match status" value="1"/>
</dbReference>
<organism evidence="9 10">
    <name type="scientific">Streptomyces kanamyceticus</name>
    <dbReference type="NCBI Taxonomy" id="1967"/>
    <lineage>
        <taxon>Bacteria</taxon>
        <taxon>Bacillati</taxon>
        <taxon>Actinomycetota</taxon>
        <taxon>Actinomycetes</taxon>
        <taxon>Kitasatosporales</taxon>
        <taxon>Streptomycetaceae</taxon>
        <taxon>Streptomyces</taxon>
    </lineage>
</organism>
<evidence type="ECO:0000259" key="7">
    <source>
        <dbReference type="PROSITE" id="PS50075"/>
    </source>
</evidence>
<feature type="active site" description="Proton acceptor; for dehydratase activity" evidence="5">
    <location>
        <position position="58"/>
    </location>
</feature>
<dbReference type="GO" id="GO:0004312">
    <property type="term" value="F:fatty acid synthase activity"/>
    <property type="evidence" value="ECO:0007669"/>
    <property type="project" value="TreeGrafter"/>
</dbReference>
<dbReference type="InterPro" id="IPR049551">
    <property type="entry name" value="PKS_DH_C"/>
</dbReference>
<dbReference type="InterPro" id="IPR036736">
    <property type="entry name" value="ACP-like_sf"/>
</dbReference>
<dbReference type="PROSITE" id="PS00012">
    <property type="entry name" value="PHOSPHOPANTETHEINE"/>
    <property type="match status" value="1"/>
</dbReference>
<dbReference type="AlphaFoldDB" id="A0A5J6GNS6"/>
<dbReference type="SUPFAM" id="SSF51735">
    <property type="entry name" value="NAD(P)-binding Rossmann-fold domains"/>
    <property type="match status" value="2"/>
</dbReference>
<evidence type="ECO:0000313" key="9">
    <source>
        <dbReference type="EMBL" id="QEU95751.1"/>
    </source>
</evidence>
<keyword evidence="2" id="KW-0597">Phosphoprotein</keyword>
<evidence type="ECO:0000256" key="1">
    <source>
        <dbReference type="ARBA" id="ARBA00022450"/>
    </source>
</evidence>
<dbReference type="GO" id="GO:0006633">
    <property type="term" value="P:fatty acid biosynthetic process"/>
    <property type="evidence" value="ECO:0007669"/>
    <property type="project" value="TreeGrafter"/>
</dbReference>
<dbReference type="InterPro" id="IPR036291">
    <property type="entry name" value="NAD(P)-bd_dom_sf"/>
</dbReference>
<gene>
    <name evidence="9" type="ORF">CP970_36800</name>
</gene>
<dbReference type="InterPro" id="IPR006162">
    <property type="entry name" value="Ppantetheine_attach_site"/>
</dbReference>
<dbReference type="InterPro" id="IPR050091">
    <property type="entry name" value="PKS_NRPS_Biosynth_Enz"/>
</dbReference>
<dbReference type="SMART" id="SM01294">
    <property type="entry name" value="PKS_PP_betabranch"/>
    <property type="match status" value="1"/>
</dbReference>
<dbReference type="SMART" id="SM00822">
    <property type="entry name" value="PKS_KR"/>
    <property type="match status" value="1"/>
</dbReference>
<dbReference type="Pfam" id="PF21089">
    <property type="entry name" value="PKS_DH_N"/>
    <property type="match status" value="1"/>
</dbReference>
<evidence type="ECO:0000256" key="3">
    <source>
        <dbReference type="ARBA" id="ARBA00022679"/>
    </source>
</evidence>
<dbReference type="Pfam" id="PF14765">
    <property type="entry name" value="PS-DH"/>
    <property type="match status" value="1"/>
</dbReference>
<dbReference type="InterPro" id="IPR049552">
    <property type="entry name" value="PKS_DH_N"/>
</dbReference>
<reference evidence="9 10" key="1">
    <citation type="submission" date="2017-09" db="EMBL/GenBank/DDBJ databases">
        <authorList>
            <person name="Lee N."/>
            <person name="Cho B.-K."/>
        </authorList>
    </citation>
    <scope>NUCLEOTIDE SEQUENCE [LARGE SCALE GENOMIC DNA]</scope>
    <source>
        <strain evidence="9 10">ATCC 12853</strain>
    </source>
</reference>
<proteinExistence type="predicted"/>
<dbReference type="PANTHER" id="PTHR43775:SF51">
    <property type="entry name" value="INACTIVE PHENOLPHTHIOCEROL SYNTHESIS POLYKETIDE SYNTHASE TYPE I PKS1-RELATED"/>
    <property type="match status" value="1"/>
</dbReference>
<dbReference type="InterPro" id="IPR042104">
    <property type="entry name" value="PKS_dehydratase_sf"/>
</dbReference>
<dbReference type="SMART" id="SM00826">
    <property type="entry name" value="PKS_DH"/>
    <property type="match status" value="1"/>
</dbReference>
<feature type="domain" description="Carrier" evidence="7">
    <location>
        <begin position="807"/>
        <end position="882"/>
    </location>
</feature>
<dbReference type="GO" id="GO:0017000">
    <property type="term" value="P:antibiotic biosynthetic process"/>
    <property type="evidence" value="ECO:0007669"/>
    <property type="project" value="UniProtKB-ARBA"/>
</dbReference>
<dbReference type="InterPro" id="IPR020806">
    <property type="entry name" value="PKS_PP-bd"/>
</dbReference>
<dbReference type="FunFam" id="1.10.1200.10:FF:000007">
    <property type="entry name" value="Probable polyketide synthase pks17"/>
    <property type="match status" value="1"/>
</dbReference>
<feature type="region of interest" description="Disordered" evidence="6">
    <location>
        <begin position="490"/>
        <end position="523"/>
    </location>
</feature>
<evidence type="ECO:0000313" key="10">
    <source>
        <dbReference type="Proteomes" id="UP000325529"/>
    </source>
</evidence>
<protein>
    <submittedName>
        <fullName evidence="9">SDR family NAD(P)-dependent oxidoreductase</fullName>
    </submittedName>
</protein>
<dbReference type="Gene3D" id="3.10.129.110">
    <property type="entry name" value="Polyketide synthase dehydratase"/>
    <property type="match status" value="1"/>
</dbReference>
<dbReference type="InterPro" id="IPR009081">
    <property type="entry name" value="PP-bd_ACP"/>
</dbReference>
<dbReference type="KEGG" id="ska:CP970_36800"/>
<keyword evidence="10" id="KW-1185">Reference proteome</keyword>
<keyword evidence="1" id="KW-0596">Phosphopantetheine</keyword>
<dbReference type="CDD" id="cd08956">
    <property type="entry name" value="KR_3_FAS_SDR_x"/>
    <property type="match status" value="1"/>
</dbReference>
<dbReference type="EMBL" id="CP023699">
    <property type="protein sequence ID" value="QEU95751.1"/>
    <property type="molecule type" value="Genomic_DNA"/>
</dbReference>